<dbReference type="Proteomes" id="UP001630127">
    <property type="component" value="Unassembled WGS sequence"/>
</dbReference>
<gene>
    <name evidence="1" type="ORF">ACH5RR_037005</name>
</gene>
<dbReference type="AlphaFoldDB" id="A0ABD2Y769"/>
<name>A0ABD2Y769_9GENT</name>
<accession>A0ABD2Y769</accession>
<evidence type="ECO:0000313" key="1">
    <source>
        <dbReference type="EMBL" id="KAL3502556.1"/>
    </source>
</evidence>
<protein>
    <submittedName>
        <fullName evidence="1">Uncharacterized protein</fullName>
    </submittedName>
</protein>
<evidence type="ECO:0000313" key="2">
    <source>
        <dbReference type="Proteomes" id="UP001630127"/>
    </source>
</evidence>
<reference evidence="1 2" key="1">
    <citation type="submission" date="2024-11" db="EMBL/GenBank/DDBJ databases">
        <title>A near-complete genome assembly of Cinchona calisaya.</title>
        <authorList>
            <person name="Lian D.C."/>
            <person name="Zhao X.W."/>
            <person name="Wei L."/>
        </authorList>
    </citation>
    <scope>NUCLEOTIDE SEQUENCE [LARGE SCALE GENOMIC DNA]</scope>
    <source>
        <tissue evidence="1">Nenye</tissue>
    </source>
</reference>
<dbReference type="EMBL" id="JBJUIK010000015">
    <property type="protein sequence ID" value="KAL3502556.1"/>
    <property type="molecule type" value="Genomic_DNA"/>
</dbReference>
<organism evidence="1 2">
    <name type="scientific">Cinchona calisaya</name>
    <dbReference type="NCBI Taxonomy" id="153742"/>
    <lineage>
        <taxon>Eukaryota</taxon>
        <taxon>Viridiplantae</taxon>
        <taxon>Streptophyta</taxon>
        <taxon>Embryophyta</taxon>
        <taxon>Tracheophyta</taxon>
        <taxon>Spermatophyta</taxon>
        <taxon>Magnoliopsida</taxon>
        <taxon>eudicotyledons</taxon>
        <taxon>Gunneridae</taxon>
        <taxon>Pentapetalae</taxon>
        <taxon>asterids</taxon>
        <taxon>lamiids</taxon>
        <taxon>Gentianales</taxon>
        <taxon>Rubiaceae</taxon>
        <taxon>Cinchonoideae</taxon>
        <taxon>Cinchoneae</taxon>
        <taxon>Cinchona</taxon>
    </lineage>
</organism>
<proteinExistence type="predicted"/>
<sequence>MVDFSKMIMHYGFKNLPSSSSKFTRLGVRHYSFLHAIKQNWDRPILGSGMMEFSLKFCWLKERLKEWNKDVFGNVFHAIQRVEEEVAIKEINYECVQTEKAIEELHAAQDTLLSDLKNKELFFQRKARIKWLGEGDYNTKFFHATLLDTRATLSIRRIKNGDGTWLTAMEDIISKGVDFFQYLLTDEVIDPQAMESLLNIVDSMRNTESLVVDLERRFEATHSLTDRELLHQTKANLFKNLKGRKSFGVRNLAVAALAWKLDS</sequence>
<keyword evidence="2" id="KW-1185">Reference proteome</keyword>
<comment type="caution">
    <text evidence="1">The sequence shown here is derived from an EMBL/GenBank/DDBJ whole genome shotgun (WGS) entry which is preliminary data.</text>
</comment>